<accession>A0A9P6EUE1</accession>
<keyword evidence="1" id="KW-0812">Transmembrane</keyword>
<keyword evidence="1" id="KW-1133">Transmembrane helix</keyword>
<evidence type="ECO:0000256" key="1">
    <source>
        <dbReference type="SAM" id="Phobius"/>
    </source>
</evidence>
<dbReference type="Proteomes" id="UP000807306">
    <property type="component" value="Unassembled WGS sequence"/>
</dbReference>
<keyword evidence="3" id="KW-1185">Reference proteome</keyword>
<reference evidence="2" key="1">
    <citation type="submission" date="2020-11" db="EMBL/GenBank/DDBJ databases">
        <authorList>
            <consortium name="DOE Joint Genome Institute"/>
            <person name="Ahrendt S."/>
            <person name="Riley R."/>
            <person name="Andreopoulos W."/>
            <person name="Labutti K."/>
            <person name="Pangilinan J."/>
            <person name="Ruiz-Duenas F.J."/>
            <person name="Barrasa J.M."/>
            <person name="Sanchez-Garcia M."/>
            <person name="Camarero S."/>
            <person name="Miyauchi S."/>
            <person name="Serrano A."/>
            <person name="Linde D."/>
            <person name="Babiker R."/>
            <person name="Drula E."/>
            <person name="Ayuso-Fernandez I."/>
            <person name="Pacheco R."/>
            <person name="Padilla G."/>
            <person name="Ferreira P."/>
            <person name="Barriuso J."/>
            <person name="Kellner H."/>
            <person name="Castanera R."/>
            <person name="Alfaro M."/>
            <person name="Ramirez L."/>
            <person name="Pisabarro A.G."/>
            <person name="Kuo A."/>
            <person name="Tritt A."/>
            <person name="Lipzen A."/>
            <person name="He G."/>
            <person name="Yan M."/>
            <person name="Ng V."/>
            <person name="Cullen D."/>
            <person name="Martin F."/>
            <person name="Rosso M.-N."/>
            <person name="Henrissat B."/>
            <person name="Hibbett D."/>
            <person name="Martinez A.T."/>
            <person name="Grigoriev I.V."/>
        </authorList>
    </citation>
    <scope>NUCLEOTIDE SEQUENCE</scope>
    <source>
        <strain evidence="2">CBS 506.95</strain>
    </source>
</reference>
<comment type="caution">
    <text evidence="2">The sequence shown here is derived from an EMBL/GenBank/DDBJ whole genome shotgun (WGS) entry which is preliminary data.</text>
</comment>
<evidence type="ECO:0000313" key="3">
    <source>
        <dbReference type="Proteomes" id="UP000807306"/>
    </source>
</evidence>
<proteinExistence type="predicted"/>
<dbReference type="AlphaFoldDB" id="A0A9P6EUE1"/>
<protein>
    <submittedName>
        <fullName evidence="2">Uncharacterized protein</fullName>
    </submittedName>
</protein>
<sequence length="58" mass="6962">MNIPNPFALIHNLTMSHFAYVIIITRTAIVSRIRPFLYRCLLCDRAYLVAYCRLRYFH</sequence>
<evidence type="ECO:0000313" key="2">
    <source>
        <dbReference type="EMBL" id="KAF9535536.1"/>
    </source>
</evidence>
<gene>
    <name evidence="2" type="ORF">CPB83DRAFT_841937</name>
</gene>
<keyword evidence="1" id="KW-0472">Membrane</keyword>
<organism evidence="2 3">
    <name type="scientific">Crepidotus variabilis</name>
    <dbReference type="NCBI Taxonomy" id="179855"/>
    <lineage>
        <taxon>Eukaryota</taxon>
        <taxon>Fungi</taxon>
        <taxon>Dikarya</taxon>
        <taxon>Basidiomycota</taxon>
        <taxon>Agaricomycotina</taxon>
        <taxon>Agaricomycetes</taxon>
        <taxon>Agaricomycetidae</taxon>
        <taxon>Agaricales</taxon>
        <taxon>Agaricineae</taxon>
        <taxon>Crepidotaceae</taxon>
        <taxon>Crepidotus</taxon>
    </lineage>
</organism>
<dbReference type="EMBL" id="MU157824">
    <property type="protein sequence ID" value="KAF9535536.1"/>
    <property type="molecule type" value="Genomic_DNA"/>
</dbReference>
<name>A0A9P6EUE1_9AGAR</name>
<feature type="transmembrane region" description="Helical" evidence="1">
    <location>
        <begin position="6"/>
        <end position="29"/>
    </location>
</feature>